<evidence type="ECO:0000256" key="10">
    <source>
        <dbReference type="ARBA" id="ARBA00023316"/>
    </source>
</evidence>
<proteinExistence type="inferred from homology"/>
<dbReference type="Pfam" id="PF00912">
    <property type="entry name" value="Transgly"/>
    <property type="match status" value="1"/>
</dbReference>
<dbReference type="SUPFAM" id="SSF53955">
    <property type="entry name" value="Lysozyme-like"/>
    <property type="match status" value="1"/>
</dbReference>
<dbReference type="GO" id="GO:0008360">
    <property type="term" value="P:regulation of cell shape"/>
    <property type="evidence" value="ECO:0007669"/>
    <property type="project" value="UniProtKB-KW"/>
</dbReference>
<keyword evidence="6 11" id="KW-0133">Cell shape</keyword>
<dbReference type="GO" id="GO:0071555">
    <property type="term" value="P:cell wall organization"/>
    <property type="evidence" value="ECO:0007669"/>
    <property type="project" value="UniProtKB-KW"/>
</dbReference>
<keyword evidence="4 11" id="KW-0808">Transferase</keyword>
<keyword evidence="10 11" id="KW-0961">Cell wall biogenesis/degradation</keyword>
<dbReference type="GO" id="GO:0016763">
    <property type="term" value="F:pentosyltransferase activity"/>
    <property type="evidence" value="ECO:0007669"/>
    <property type="project" value="InterPro"/>
</dbReference>
<keyword evidence="14" id="KW-1185">Reference proteome</keyword>
<dbReference type="InterPro" id="IPR008075">
    <property type="entry name" value="LIMR"/>
</dbReference>
<comment type="pathway">
    <text evidence="11">Cell wall biogenesis; peptidoglycan biosynthesis.</text>
</comment>
<organism evidence="13 14">
    <name type="scientific">Pontibacterium sinense</name>
    <dbReference type="NCBI Taxonomy" id="2781979"/>
    <lineage>
        <taxon>Bacteria</taxon>
        <taxon>Pseudomonadati</taxon>
        <taxon>Pseudomonadota</taxon>
        <taxon>Gammaproteobacteria</taxon>
        <taxon>Oceanospirillales</taxon>
        <taxon>Oceanospirillaceae</taxon>
        <taxon>Pontibacterium</taxon>
    </lineage>
</organism>
<evidence type="ECO:0000256" key="1">
    <source>
        <dbReference type="ARBA" id="ARBA00022475"/>
    </source>
</evidence>
<evidence type="ECO:0000256" key="6">
    <source>
        <dbReference type="ARBA" id="ARBA00022960"/>
    </source>
</evidence>
<keyword evidence="5 11" id="KW-0812">Transmembrane</keyword>
<dbReference type="GO" id="GO:0009252">
    <property type="term" value="P:peptidoglycan biosynthetic process"/>
    <property type="evidence" value="ECO:0007669"/>
    <property type="project" value="UniProtKB-UniRule"/>
</dbReference>
<keyword evidence="9 11" id="KW-0472">Membrane</keyword>
<evidence type="ECO:0000313" key="13">
    <source>
        <dbReference type="EMBL" id="MBE9396821.1"/>
    </source>
</evidence>
<dbReference type="PANTHER" id="PTHR30400:SF0">
    <property type="entry name" value="BIOSYNTHETIC PEPTIDOGLYCAN TRANSGLYCOSYLASE"/>
    <property type="match status" value="1"/>
</dbReference>
<keyword evidence="1 11" id="KW-1003">Cell membrane</keyword>
<evidence type="ECO:0000256" key="7">
    <source>
        <dbReference type="ARBA" id="ARBA00022984"/>
    </source>
</evidence>
<comment type="catalytic activity">
    <reaction evidence="11">
        <text>[GlcNAc-(1-&gt;4)-Mur2Ac(oyl-L-Ala-gamma-D-Glu-L-Lys-D-Ala-D-Ala)](n)-di-trans,octa-cis-undecaprenyl diphosphate + beta-D-GlcNAc-(1-&gt;4)-Mur2Ac(oyl-L-Ala-gamma-D-Glu-L-Lys-D-Ala-D-Ala)-di-trans,octa-cis-undecaprenyl diphosphate = [GlcNAc-(1-&gt;4)-Mur2Ac(oyl-L-Ala-gamma-D-Glu-L-Lys-D-Ala-D-Ala)](n+1)-di-trans,octa-cis-undecaprenyl diphosphate + di-trans,octa-cis-undecaprenyl diphosphate + H(+)</text>
        <dbReference type="Rhea" id="RHEA:23708"/>
        <dbReference type="Rhea" id="RHEA-COMP:9602"/>
        <dbReference type="Rhea" id="RHEA-COMP:9603"/>
        <dbReference type="ChEBI" id="CHEBI:15378"/>
        <dbReference type="ChEBI" id="CHEBI:58405"/>
        <dbReference type="ChEBI" id="CHEBI:60033"/>
        <dbReference type="ChEBI" id="CHEBI:78435"/>
        <dbReference type="EC" id="2.4.99.28"/>
    </reaction>
</comment>
<dbReference type="GO" id="GO:0009274">
    <property type="term" value="C:peptidoglycan-based cell wall"/>
    <property type="evidence" value="ECO:0007669"/>
    <property type="project" value="InterPro"/>
</dbReference>
<evidence type="ECO:0000256" key="9">
    <source>
        <dbReference type="ARBA" id="ARBA00023136"/>
    </source>
</evidence>
<dbReference type="InterPro" id="IPR023346">
    <property type="entry name" value="Lysozyme-like_dom_sf"/>
</dbReference>
<name>A0A8J7K6F5_9GAMM</name>
<dbReference type="Proteomes" id="UP000640333">
    <property type="component" value="Unassembled WGS sequence"/>
</dbReference>
<evidence type="ECO:0000256" key="3">
    <source>
        <dbReference type="ARBA" id="ARBA00022676"/>
    </source>
</evidence>
<evidence type="ECO:0000256" key="8">
    <source>
        <dbReference type="ARBA" id="ARBA00022989"/>
    </source>
</evidence>
<evidence type="ECO:0000256" key="4">
    <source>
        <dbReference type="ARBA" id="ARBA00022679"/>
    </source>
</evidence>
<evidence type="ECO:0000313" key="14">
    <source>
        <dbReference type="Proteomes" id="UP000640333"/>
    </source>
</evidence>
<dbReference type="RefSeq" id="WP_193952379.1">
    <property type="nucleotide sequence ID" value="NZ_JADEYS010000005.1"/>
</dbReference>
<dbReference type="EC" id="2.4.99.28" evidence="11"/>
<feature type="transmembrane region" description="Helical" evidence="11">
    <location>
        <begin position="9"/>
        <end position="30"/>
    </location>
</feature>
<feature type="domain" description="Glycosyl transferase family 51" evidence="12">
    <location>
        <begin position="52"/>
        <end position="218"/>
    </location>
</feature>
<dbReference type="Gene3D" id="1.10.3810.10">
    <property type="entry name" value="Biosynthetic peptidoglycan transglycosylase-like"/>
    <property type="match status" value="1"/>
</dbReference>
<sequence>MLKKYFRKLLYLCASFLGIILLLMASFKWINIPTSAFMIAHSIDYVFDNKKDAVKFEWIDIEDIPLNIQFAVIASEDQKFPTHHGVDFEATSEAVNNALQGKTSRGGSTITQQVVKNLFLWEGRSYVRKALEIPLAMLLELFWDKRRILEVYLNIAQFGTSDYGVKRGSIYQLNKPIQNISYKDAALLAAVLPAPSQFKARTPSRRLAAKQANILRQLKVMDKQKYLTALK</sequence>
<comment type="similarity">
    <text evidence="11">Belongs to the glycosyltransferase 51 family.</text>
</comment>
<gene>
    <name evidence="11 13" type="primary">mtgA</name>
    <name evidence="13" type="ORF">IOQ59_06035</name>
</gene>
<dbReference type="HAMAP" id="MF_00766">
    <property type="entry name" value="PGT_MtgA"/>
    <property type="match status" value="1"/>
</dbReference>
<keyword evidence="3 11" id="KW-0328">Glycosyltransferase</keyword>
<dbReference type="UniPathway" id="UPA00219"/>
<evidence type="ECO:0000256" key="11">
    <source>
        <dbReference type="HAMAP-Rule" id="MF_00766"/>
    </source>
</evidence>
<keyword evidence="2 11" id="KW-0997">Cell inner membrane</keyword>
<dbReference type="GO" id="GO:0008955">
    <property type="term" value="F:peptidoglycan glycosyltransferase activity"/>
    <property type="evidence" value="ECO:0007669"/>
    <property type="project" value="UniProtKB-UniRule"/>
</dbReference>
<dbReference type="NCBIfam" id="TIGR02070">
    <property type="entry name" value="mono_pep_trsgly"/>
    <property type="match status" value="1"/>
</dbReference>
<dbReference type="PRINTS" id="PR01692">
    <property type="entry name" value="LIPOCALINIMR"/>
</dbReference>
<dbReference type="InterPro" id="IPR001264">
    <property type="entry name" value="Glyco_trans_51"/>
</dbReference>
<dbReference type="PANTHER" id="PTHR30400">
    <property type="entry name" value="MONOFUNCTIONAL BIOSYNTHETIC PEPTIDOGLYCAN TRANSGLYCOSYLASE"/>
    <property type="match status" value="1"/>
</dbReference>
<comment type="function">
    <text evidence="11">Peptidoglycan polymerase that catalyzes glycan chain elongation from lipid-linked precursors.</text>
</comment>
<dbReference type="AlphaFoldDB" id="A0A8J7K6F5"/>
<evidence type="ECO:0000259" key="12">
    <source>
        <dbReference type="Pfam" id="PF00912"/>
    </source>
</evidence>
<keyword evidence="8 11" id="KW-1133">Transmembrane helix</keyword>
<dbReference type="InterPro" id="IPR036950">
    <property type="entry name" value="PBP_transglycosylase"/>
</dbReference>
<comment type="caution">
    <text evidence="13">The sequence shown here is derived from an EMBL/GenBank/DDBJ whole genome shotgun (WGS) entry which is preliminary data.</text>
</comment>
<evidence type="ECO:0000256" key="2">
    <source>
        <dbReference type="ARBA" id="ARBA00022519"/>
    </source>
</evidence>
<keyword evidence="7 11" id="KW-0573">Peptidoglycan synthesis</keyword>
<accession>A0A8J7K6F5</accession>
<comment type="subcellular location">
    <subcellularLocation>
        <location evidence="11">Cell inner membrane</location>
        <topology evidence="11">Single-pass membrane protein</topology>
    </subcellularLocation>
</comment>
<dbReference type="EMBL" id="JADEYS010000005">
    <property type="protein sequence ID" value="MBE9396821.1"/>
    <property type="molecule type" value="Genomic_DNA"/>
</dbReference>
<dbReference type="GO" id="GO:0005886">
    <property type="term" value="C:plasma membrane"/>
    <property type="evidence" value="ECO:0007669"/>
    <property type="project" value="UniProtKB-SubCell"/>
</dbReference>
<evidence type="ECO:0000256" key="5">
    <source>
        <dbReference type="ARBA" id="ARBA00022692"/>
    </source>
</evidence>
<reference evidence="13" key="1">
    <citation type="submission" date="2020-10" db="EMBL/GenBank/DDBJ databases">
        <title>Bacterium isolated from coastal waters sediment.</title>
        <authorList>
            <person name="Chen R.-J."/>
            <person name="Lu D.-C."/>
            <person name="Zhu K.-L."/>
            <person name="Du Z.-J."/>
        </authorList>
    </citation>
    <scope>NUCLEOTIDE SEQUENCE</scope>
    <source>
        <strain evidence="13">N1Y112</strain>
    </source>
</reference>
<protein>
    <recommendedName>
        <fullName evidence="11">Biosynthetic peptidoglycan transglycosylase</fullName>
        <ecNumber evidence="11">2.4.99.28</ecNumber>
    </recommendedName>
    <alternativeName>
        <fullName evidence="11">Glycan polymerase</fullName>
    </alternativeName>
    <alternativeName>
        <fullName evidence="11">Peptidoglycan glycosyltransferase MtgA</fullName>
        <shortName evidence="11">PGT</shortName>
    </alternativeName>
</protein>
<dbReference type="InterPro" id="IPR011812">
    <property type="entry name" value="Pep_trsgly"/>
</dbReference>